<dbReference type="AlphaFoldDB" id="A0A939FAU2"/>
<dbReference type="Proteomes" id="UP000664167">
    <property type="component" value="Unassembled WGS sequence"/>
</dbReference>
<organism evidence="2 3">
    <name type="scientific">Streptomyces beijiangensis</name>
    <dbReference type="NCBI Taxonomy" id="163361"/>
    <lineage>
        <taxon>Bacteria</taxon>
        <taxon>Bacillati</taxon>
        <taxon>Actinomycetota</taxon>
        <taxon>Actinomycetes</taxon>
        <taxon>Kitasatosporales</taxon>
        <taxon>Streptomycetaceae</taxon>
        <taxon>Streptomyces</taxon>
    </lineage>
</organism>
<evidence type="ECO:0008006" key="4">
    <source>
        <dbReference type="Google" id="ProtNLM"/>
    </source>
</evidence>
<sequence length="106" mass="10895">MAEHGSINVEPAELRASAGAADAIGSALRAPVEAGERDIAAAATGLNGWAISGQLEATGSIWGAALHDLRKKVGGEGGDSEAERLRRTADGHEFNEDLTAQSFRAL</sequence>
<feature type="region of interest" description="Disordered" evidence="1">
    <location>
        <begin position="74"/>
        <end position="106"/>
    </location>
</feature>
<accession>A0A939FAU2</accession>
<keyword evidence="3" id="KW-1185">Reference proteome</keyword>
<protein>
    <recommendedName>
        <fullName evidence="4">Excreted virulence factor EspC, type VII ESX diderm</fullName>
    </recommendedName>
</protein>
<comment type="caution">
    <text evidence="2">The sequence shown here is derived from an EMBL/GenBank/DDBJ whole genome shotgun (WGS) entry which is preliminary data.</text>
</comment>
<evidence type="ECO:0000313" key="2">
    <source>
        <dbReference type="EMBL" id="MBO0514889.1"/>
    </source>
</evidence>
<gene>
    <name evidence="2" type="ORF">J0695_24275</name>
</gene>
<dbReference type="RefSeq" id="WP_206964940.1">
    <property type="nucleotide sequence ID" value="NZ_BAAAJJ010000002.1"/>
</dbReference>
<feature type="compositionally biased region" description="Basic and acidic residues" evidence="1">
    <location>
        <begin position="81"/>
        <end position="95"/>
    </location>
</feature>
<evidence type="ECO:0000256" key="1">
    <source>
        <dbReference type="SAM" id="MobiDB-lite"/>
    </source>
</evidence>
<evidence type="ECO:0000313" key="3">
    <source>
        <dbReference type="Proteomes" id="UP000664167"/>
    </source>
</evidence>
<dbReference type="EMBL" id="JAFLRJ010000241">
    <property type="protein sequence ID" value="MBO0514889.1"/>
    <property type="molecule type" value="Genomic_DNA"/>
</dbReference>
<proteinExistence type="predicted"/>
<name>A0A939FAU2_9ACTN</name>
<reference evidence="2" key="1">
    <citation type="submission" date="2021-03" db="EMBL/GenBank/DDBJ databases">
        <title>Streptomyces poriferae sp. nov., a novel marine sponge-derived Actinobacteria species with anti-MRSA activity.</title>
        <authorList>
            <person name="Sandoval-Powers M."/>
            <person name="Kralova S."/>
            <person name="Nguyen G.-S."/>
            <person name="Fawwal D."/>
            <person name="Degnes K."/>
            <person name="Klinkenberg G."/>
            <person name="Sletta H."/>
            <person name="Wentzel A."/>
            <person name="Liles M.R."/>
        </authorList>
    </citation>
    <scope>NUCLEOTIDE SEQUENCE</scope>
    <source>
        <strain evidence="2">DSM 41794</strain>
    </source>
</reference>